<dbReference type="EMBL" id="JABSTV010001248">
    <property type="protein sequence ID" value="KAH7969854.1"/>
    <property type="molecule type" value="Genomic_DNA"/>
</dbReference>
<dbReference type="GO" id="GO:0005886">
    <property type="term" value="C:plasma membrane"/>
    <property type="evidence" value="ECO:0007669"/>
    <property type="project" value="UniProtKB-SubCell"/>
</dbReference>
<keyword evidence="3" id="KW-0677">Repeat</keyword>
<keyword evidence="11" id="KW-1185">Reference proteome</keyword>
<evidence type="ECO:0000256" key="3">
    <source>
        <dbReference type="ARBA" id="ARBA00022737"/>
    </source>
</evidence>
<dbReference type="InterPro" id="IPR002126">
    <property type="entry name" value="Cadherin-like_dom"/>
</dbReference>
<evidence type="ECO:0000313" key="10">
    <source>
        <dbReference type="EMBL" id="KAH7969854.1"/>
    </source>
</evidence>
<gene>
    <name evidence="10" type="ORF">HPB52_022375</name>
</gene>
<dbReference type="GO" id="GO:0009653">
    <property type="term" value="P:anatomical structure morphogenesis"/>
    <property type="evidence" value="ECO:0007669"/>
    <property type="project" value="UniProtKB-ARBA"/>
</dbReference>
<proteinExistence type="predicted"/>
<evidence type="ECO:0000256" key="5">
    <source>
        <dbReference type="ARBA" id="ARBA00022989"/>
    </source>
</evidence>
<feature type="domain" description="Cadherin" evidence="9">
    <location>
        <begin position="50"/>
        <end position="152"/>
    </location>
</feature>
<feature type="region of interest" description="Disordered" evidence="8">
    <location>
        <begin position="210"/>
        <end position="247"/>
    </location>
</feature>
<dbReference type="Pfam" id="PF00028">
    <property type="entry name" value="Cadherin"/>
    <property type="match status" value="1"/>
</dbReference>
<dbReference type="SMART" id="SM00112">
    <property type="entry name" value="CA"/>
    <property type="match status" value="1"/>
</dbReference>
<dbReference type="PANTHER" id="PTHR24026">
    <property type="entry name" value="FAT ATYPICAL CADHERIN-RELATED"/>
    <property type="match status" value="1"/>
</dbReference>
<dbReference type="AlphaFoldDB" id="A0A9D4T4J8"/>
<name>A0A9D4T4J8_RHISA</name>
<reference evidence="10" key="1">
    <citation type="journal article" date="2020" name="Cell">
        <title>Large-Scale Comparative Analyses of Tick Genomes Elucidate Their Genetic Diversity and Vector Capacities.</title>
        <authorList>
            <consortium name="Tick Genome and Microbiome Consortium (TIGMIC)"/>
            <person name="Jia N."/>
            <person name="Wang J."/>
            <person name="Shi W."/>
            <person name="Du L."/>
            <person name="Sun Y."/>
            <person name="Zhan W."/>
            <person name="Jiang J.F."/>
            <person name="Wang Q."/>
            <person name="Zhang B."/>
            <person name="Ji P."/>
            <person name="Bell-Sakyi L."/>
            <person name="Cui X.M."/>
            <person name="Yuan T.T."/>
            <person name="Jiang B.G."/>
            <person name="Yang W.F."/>
            <person name="Lam T.T."/>
            <person name="Chang Q.C."/>
            <person name="Ding S.J."/>
            <person name="Wang X.J."/>
            <person name="Zhu J.G."/>
            <person name="Ruan X.D."/>
            <person name="Zhao L."/>
            <person name="Wei J.T."/>
            <person name="Ye R.Z."/>
            <person name="Que T.C."/>
            <person name="Du C.H."/>
            <person name="Zhou Y.H."/>
            <person name="Cheng J.X."/>
            <person name="Dai P.F."/>
            <person name="Guo W.B."/>
            <person name="Han X.H."/>
            <person name="Huang E.J."/>
            <person name="Li L.F."/>
            <person name="Wei W."/>
            <person name="Gao Y.C."/>
            <person name="Liu J.Z."/>
            <person name="Shao H.Z."/>
            <person name="Wang X."/>
            <person name="Wang C.C."/>
            <person name="Yang T.C."/>
            <person name="Huo Q.B."/>
            <person name="Li W."/>
            <person name="Chen H.Y."/>
            <person name="Chen S.E."/>
            <person name="Zhou L.G."/>
            <person name="Ni X.B."/>
            <person name="Tian J.H."/>
            <person name="Sheng Y."/>
            <person name="Liu T."/>
            <person name="Pan Y.S."/>
            <person name="Xia L.Y."/>
            <person name="Li J."/>
            <person name="Zhao F."/>
            <person name="Cao W.C."/>
        </authorList>
    </citation>
    <scope>NUCLEOTIDE SEQUENCE</scope>
    <source>
        <strain evidence="10">Rsan-2018</strain>
    </source>
</reference>
<keyword evidence="5" id="KW-1133">Transmembrane helix</keyword>
<evidence type="ECO:0000256" key="1">
    <source>
        <dbReference type="ARBA" id="ARBA00004370"/>
    </source>
</evidence>
<protein>
    <recommendedName>
        <fullName evidence="9">Cadherin domain-containing protein</fullName>
    </recommendedName>
</protein>
<dbReference type="PANTHER" id="PTHR24026:SF126">
    <property type="entry name" value="PROTOCADHERIN FAT 4"/>
    <property type="match status" value="1"/>
</dbReference>
<evidence type="ECO:0000256" key="6">
    <source>
        <dbReference type="ARBA" id="ARBA00023136"/>
    </source>
</evidence>
<dbReference type="InterPro" id="IPR015919">
    <property type="entry name" value="Cadherin-like_sf"/>
</dbReference>
<dbReference type="CDD" id="cd11304">
    <property type="entry name" value="Cadherin_repeat"/>
    <property type="match status" value="1"/>
</dbReference>
<keyword evidence="4 7" id="KW-0106">Calcium</keyword>
<dbReference type="Proteomes" id="UP000821837">
    <property type="component" value="Unassembled WGS sequence"/>
</dbReference>
<dbReference type="GO" id="GO:0007156">
    <property type="term" value="P:homophilic cell adhesion via plasma membrane adhesion molecules"/>
    <property type="evidence" value="ECO:0007669"/>
    <property type="project" value="InterPro"/>
</dbReference>
<evidence type="ECO:0000256" key="2">
    <source>
        <dbReference type="ARBA" id="ARBA00022692"/>
    </source>
</evidence>
<dbReference type="InterPro" id="IPR020894">
    <property type="entry name" value="Cadherin_CS"/>
</dbReference>
<dbReference type="PROSITE" id="PS00232">
    <property type="entry name" value="CADHERIN_1"/>
    <property type="match status" value="1"/>
</dbReference>
<reference evidence="10" key="2">
    <citation type="submission" date="2021-09" db="EMBL/GenBank/DDBJ databases">
        <authorList>
            <person name="Jia N."/>
            <person name="Wang J."/>
            <person name="Shi W."/>
            <person name="Du L."/>
            <person name="Sun Y."/>
            <person name="Zhan W."/>
            <person name="Jiang J."/>
            <person name="Wang Q."/>
            <person name="Zhang B."/>
            <person name="Ji P."/>
            <person name="Sakyi L.B."/>
            <person name="Cui X."/>
            <person name="Yuan T."/>
            <person name="Jiang B."/>
            <person name="Yang W."/>
            <person name="Lam T.T.-Y."/>
            <person name="Chang Q."/>
            <person name="Ding S."/>
            <person name="Wang X."/>
            <person name="Zhu J."/>
            <person name="Ruan X."/>
            <person name="Zhao L."/>
            <person name="Wei J."/>
            <person name="Que T."/>
            <person name="Du C."/>
            <person name="Cheng J."/>
            <person name="Dai P."/>
            <person name="Han X."/>
            <person name="Huang E."/>
            <person name="Gao Y."/>
            <person name="Liu J."/>
            <person name="Shao H."/>
            <person name="Ye R."/>
            <person name="Li L."/>
            <person name="Wei W."/>
            <person name="Wang X."/>
            <person name="Wang C."/>
            <person name="Huo Q."/>
            <person name="Li W."/>
            <person name="Guo W."/>
            <person name="Chen H."/>
            <person name="Chen S."/>
            <person name="Zhou L."/>
            <person name="Zhou L."/>
            <person name="Ni X."/>
            <person name="Tian J."/>
            <person name="Zhou Y."/>
            <person name="Sheng Y."/>
            <person name="Liu T."/>
            <person name="Pan Y."/>
            <person name="Xia L."/>
            <person name="Li J."/>
            <person name="Zhao F."/>
            <person name="Cao W."/>
        </authorList>
    </citation>
    <scope>NUCLEOTIDE SEQUENCE</scope>
    <source>
        <strain evidence="10">Rsan-2018</strain>
        <tissue evidence="10">Larvae</tissue>
    </source>
</reference>
<dbReference type="SUPFAM" id="SSF49313">
    <property type="entry name" value="Cadherin-like"/>
    <property type="match status" value="1"/>
</dbReference>
<keyword evidence="2" id="KW-0812">Transmembrane</keyword>
<comment type="subcellular location">
    <subcellularLocation>
        <location evidence="1">Membrane</location>
    </subcellularLocation>
</comment>
<dbReference type="PROSITE" id="PS50268">
    <property type="entry name" value="CADHERIN_2"/>
    <property type="match status" value="1"/>
</dbReference>
<keyword evidence="6" id="KW-0472">Membrane</keyword>
<dbReference type="Gene3D" id="2.60.40.60">
    <property type="entry name" value="Cadherins"/>
    <property type="match status" value="2"/>
</dbReference>
<evidence type="ECO:0000256" key="4">
    <source>
        <dbReference type="ARBA" id="ARBA00022837"/>
    </source>
</evidence>
<accession>A0A9D4T4J8</accession>
<evidence type="ECO:0000259" key="9">
    <source>
        <dbReference type="PROSITE" id="PS50268"/>
    </source>
</evidence>
<dbReference type="PRINTS" id="PR00205">
    <property type="entry name" value="CADHERIN"/>
</dbReference>
<dbReference type="GO" id="GO:0060429">
    <property type="term" value="P:epithelium development"/>
    <property type="evidence" value="ECO:0007669"/>
    <property type="project" value="UniProtKB-ARBA"/>
</dbReference>
<sequence length="287" mass="30975">MGVVTVSSVPPAWPPAGFELNVSVTDGVYQSYTQLRLVVRASNEHSPQFSQTVYEAVVAENLPAGARVAQVSATDPDQGVLGQLTYAIRSRHCALHFRINSTTGELVTQEPLDHERRHLYEIPVSATDGGGRLAFAVVRVAVTDVNDNEPTFGAAEYEVSIWTNTSVGTTLLKASNSMDCCDTEGKTNAWEACGIRSPLKGMLVRKVVSDAKSNSAHSEKKRDVYQPKSARKNQKQQAGGAVGAESGGNCACATESADCRYCRVQNHGAGWHSRRRVADLVARDIVR</sequence>
<evidence type="ECO:0000256" key="7">
    <source>
        <dbReference type="PROSITE-ProRule" id="PRU00043"/>
    </source>
</evidence>
<organism evidence="10 11">
    <name type="scientific">Rhipicephalus sanguineus</name>
    <name type="common">Brown dog tick</name>
    <name type="synonym">Ixodes sanguineus</name>
    <dbReference type="NCBI Taxonomy" id="34632"/>
    <lineage>
        <taxon>Eukaryota</taxon>
        <taxon>Metazoa</taxon>
        <taxon>Ecdysozoa</taxon>
        <taxon>Arthropoda</taxon>
        <taxon>Chelicerata</taxon>
        <taxon>Arachnida</taxon>
        <taxon>Acari</taxon>
        <taxon>Parasitiformes</taxon>
        <taxon>Ixodida</taxon>
        <taxon>Ixodoidea</taxon>
        <taxon>Ixodidae</taxon>
        <taxon>Rhipicephalinae</taxon>
        <taxon>Rhipicephalus</taxon>
        <taxon>Rhipicephalus</taxon>
    </lineage>
</organism>
<evidence type="ECO:0000256" key="8">
    <source>
        <dbReference type="SAM" id="MobiDB-lite"/>
    </source>
</evidence>
<comment type="caution">
    <text evidence="10">The sequence shown here is derived from an EMBL/GenBank/DDBJ whole genome shotgun (WGS) entry which is preliminary data.</text>
</comment>
<dbReference type="GO" id="GO:0005509">
    <property type="term" value="F:calcium ion binding"/>
    <property type="evidence" value="ECO:0007669"/>
    <property type="project" value="UniProtKB-UniRule"/>
</dbReference>
<evidence type="ECO:0000313" key="11">
    <source>
        <dbReference type="Proteomes" id="UP000821837"/>
    </source>
</evidence>
<dbReference type="FunFam" id="2.60.40.60:FF:000020">
    <property type="entry name" value="Dachsous cadherin-related 1b"/>
    <property type="match status" value="1"/>
</dbReference>